<dbReference type="Proteomes" id="UP000031938">
    <property type="component" value="Unassembled WGS sequence"/>
</dbReference>
<reference evidence="2 3" key="1">
    <citation type="submission" date="2015-01" db="EMBL/GenBank/DDBJ databases">
        <title>Genome sequencing of Jeotgalibacillus soli.</title>
        <authorList>
            <person name="Goh K.M."/>
            <person name="Chan K.-G."/>
            <person name="Yaakop A.S."/>
            <person name="Ee R."/>
            <person name="Gan H.M."/>
            <person name="Chan C.S."/>
        </authorList>
    </citation>
    <scope>NUCLEOTIDE SEQUENCE [LARGE SCALE GENOMIC DNA]</scope>
    <source>
        <strain evidence="2 3">P9</strain>
    </source>
</reference>
<comment type="caution">
    <text evidence="2">The sequence shown here is derived from an EMBL/GenBank/DDBJ whole genome shotgun (WGS) entry which is preliminary data.</text>
</comment>
<dbReference type="RefSeq" id="WP_041090689.1">
    <property type="nucleotide sequence ID" value="NZ_JXRP01000020.1"/>
</dbReference>
<keyword evidence="1" id="KW-0812">Transmembrane</keyword>
<evidence type="ECO:0000256" key="1">
    <source>
        <dbReference type="SAM" id="Phobius"/>
    </source>
</evidence>
<dbReference type="OrthoDB" id="6400183at2"/>
<dbReference type="InterPro" id="IPR009577">
    <property type="entry name" value="Sm_multidrug_ex"/>
</dbReference>
<evidence type="ECO:0000313" key="3">
    <source>
        <dbReference type="Proteomes" id="UP000031938"/>
    </source>
</evidence>
<dbReference type="AlphaFoldDB" id="A0A0C2V423"/>
<dbReference type="EMBL" id="JXRP01000020">
    <property type="protein sequence ID" value="KIL43792.1"/>
    <property type="molecule type" value="Genomic_DNA"/>
</dbReference>
<feature type="transmembrane region" description="Helical" evidence="1">
    <location>
        <begin position="91"/>
        <end position="114"/>
    </location>
</feature>
<evidence type="ECO:0000313" key="2">
    <source>
        <dbReference type="EMBL" id="KIL43792.1"/>
    </source>
</evidence>
<dbReference type="PATRIC" id="fig|889306.3.peg.3632"/>
<feature type="transmembrane region" description="Helical" evidence="1">
    <location>
        <begin position="120"/>
        <end position="146"/>
    </location>
</feature>
<protein>
    <recommendedName>
        <fullName evidence="4">DNA-binding protein</fullName>
    </recommendedName>
</protein>
<sequence>MIFLEYFLIFLAAAIPWLEIGLVIPLGIIRGHSPFLVMLVAFIGNMVTVVLLIVMFQKVKEYFAKRSNKEKKEGKRQERAKRIMNKYGMPGLALLGPILIGTHIAAFIGMSLGANKTWTLAWLTISIALWTLVFGIGTMMGFDFIVQNAADEELN</sequence>
<proteinExistence type="predicted"/>
<name>A0A0C2V423_9BACL</name>
<dbReference type="Pfam" id="PF06695">
    <property type="entry name" value="Sm_multidrug_ex"/>
    <property type="match status" value="1"/>
</dbReference>
<feature type="transmembrane region" description="Helical" evidence="1">
    <location>
        <begin position="35"/>
        <end position="56"/>
    </location>
</feature>
<dbReference type="STRING" id="889306.KP78_36160"/>
<evidence type="ECO:0008006" key="4">
    <source>
        <dbReference type="Google" id="ProtNLM"/>
    </source>
</evidence>
<organism evidence="2 3">
    <name type="scientific">Jeotgalibacillus soli</name>
    <dbReference type="NCBI Taxonomy" id="889306"/>
    <lineage>
        <taxon>Bacteria</taxon>
        <taxon>Bacillati</taxon>
        <taxon>Bacillota</taxon>
        <taxon>Bacilli</taxon>
        <taxon>Bacillales</taxon>
        <taxon>Caryophanaceae</taxon>
        <taxon>Jeotgalibacillus</taxon>
    </lineage>
</organism>
<accession>A0A0C2V423</accession>
<keyword evidence="1" id="KW-0472">Membrane</keyword>
<keyword evidence="3" id="KW-1185">Reference proteome</keyword>
<keyword evidence="1" id="KW-1133">Transmembrane helix</keyword>
<gene>
    <name evidence="2" type="ORF">KP78_36160</name>
</gene>
<feature type="transmembrane region" description="Helical" evidence="1">
    <location>
        <begin position="7"/>
        <end position="29"/>
    </location>
</feature>